<dbReference type="EMBL" id="CSBK01002724">
    <property type="protein sequence ID" value="CPA15167.1"/>
    <property type="molecule type" value="Genomic_DNA"/>
</dbReference>
<name>A0A916LFG6_MYCTX</name>
<proteinExistence type="predicted"/>
<feature type="region of interest" description="Disordered" evidence="1">
    <location>
        <begin position="1"/>
        <end position="36"/>
    </location>
</feature>
<evidence type="ECO:0000313" key="2">
    <source>
        <dbReference type="EMBL" id="CPA15167.1"/>
    </source>
</evidence>
<feature type="compositionally biased region" description="Polar residues" evidence="1">
    <location>
        <begin position="1"/>
        <end position="27"/>
    </location>
</feature>
<protein>
    <submittedName>
        <fullName evidence="2">Uncharacterized protein</fullName>
    </submittedName>
</protein>
<evidence type="ECO:0000256" key="1">
    <source>
        <dbReference type="SAM" id="MobiDB-lite"/>
    </source>
</evidence>
<dbReference type="Proteomes" id="UP000039021">
    <property type="component" value="Unassembled WGS sequence"/>
</dbReference>
<gene>
    <name evidence="2" type="ORF">ERS007739_04397</name>
</gene>
<reference evidence="3" key="1">
    <citation type="submission" date="2015-03" db="EMBL/GenBank/DDBJ databases">
        <authorList>
            <consortium name="Pathogen Informatics"/>
        </authorList>
    </citation>
    <scope>NUCLEOTIDE SEQUENCE [LARGE SCALE GENOMIC DNA]</scope>
    <source>
        <strain evidence="3">N09902308</strain>
    </source>
</reference>
<organism evidence="2 3">
    <name type="scientific">Mycobacterium tuberculosis</name>
    <dbReference type="NCBI Taxonomy" id="1773"/>
    <lineage>
        <taxon>Bacteria</taxon>
        <taxon>Bacillati</taxon>
        <taxon>Actinomycetota</taxon>
        <taxon>Actinomycetes</taxon>
        <taxon>Mycobacteriales</taxon>
        <taxon>Mycobacteriaceae</taxon>
        <taxon>Mycobacterium</taxon>
        <taxon>Mycobacterium tuberculosis complex</taxon>
    </lineage>
</organism>
<comment type="caution">
    <text evidence="2">The sequence shown here is derived from an EMBL/GenBank/DDBJ whole genome shotgun (WGS) entry which is preliminary data.</text>
</comment>
<sequence length="36" mass="3803">MIGRSQCSERGTSSSTDPASTVNTRVSSFDDHSPAM</sequence>
<dbReference type="AlphaFoldDB" id="A0A916LFG6"/>
<evidence type="ECO:0000313" key="3">
    <source>
        <dbReference type="Proteomes" id="UP000039021"/>
    </source>
</evidence>
<accession>A0A916LFG6</accession>